<dbReference type="Proteomes" id="UP000425480">
    <property type="component" value="Segment"/>
</dbReference>
<accession>A0A649VV12</accession>
<dbReference type="GO" id="GO:0003677">
    <property type="term" value="F:DNA binding"/>
    <property type="evidence" value="ECO:0007669"/>
    <property type="project" value="InterPro"/>
</dbReference>
<dbReference type="InterPro" id="IPR041657">
    <property type="entry name" value="HTH_17"/>
</dbReference>
<protein>
    <submittedName>
        <fullName evidence="2">Helix-turn-helix DNA binding protein</fullName>
    </submittedName>
</protein>
<dbReference type="EMBL" id="MN586047">
    <property type="protein sequence ID" value="QGJ95835.1"/>
    <property type="molecule type" value="Genomic_DNA"/>
</dbReference>
<keyword evidence="3" id="KW-1185">Reference proteome</keyword>
<name>A0A649VV12_9CAUD</name>
<reference evidence="2 3" key="1">
    <citation type="submission" date="2019-10" db="EMBL/GenBank/DDBJ databases">
        <authorList>
            <person name="Case Z.W."/>
            <person name="Garlena R.A."/>
            <person name="Russell D.A."/>
            <person name="Pope W.H."/>
            <person name="Jacobs-Sera D."/>
            <person name="Hatfull G.F."/>
        </authorList>
    </citation>
    <scope>NUCLEOTIDE SEQUENCE [LARGE SCALE GENOMIC DNA]</scope>
</reference>
<dbReference type="GeneID" id="63026904"/>
<feature type="domain" description="Helix-turn-helix" evidence="1">
    <location>
        <begin position="82"/>
        <end position="132"/>
    </location>
</feature>
<sequence length="137" mass="15016">MTVADPLSSAECWRLRHDVPKVAAAGTPVHYDRPVDDDPGEHRIVVAVLYGQAVPLTVPGYYLTPPATHDWTHAVTPDPPKFLSIPEVQAQLGGISRRTVYYMIDAGSLRRVKVGARAMITRESLEAYIEQQAGVTP</sequence>
<dbReference type="Pfam" id="PF12728">
    <property type="entry name" value="HTH_17"/>
    <property type="match status" value="1"/>
</dbReference>
<evidence type="ECO:0000259" key="1">
    <source>
        <dbReference type="Pfam" id="PF12728"/>
    </source>
</evidence>
<evidence type="ECO:0000313" key="2">
    <source>
        <dbReference type="EMBL" id="QGJ95835.1"/>
    </source>
</evidence>
<evidence type="ECO:0000313" key="3">
    <source>
        <dbReference type="Proteomes" id="UP000425480"/>
    </source>
</evidence>
<gene>
    <name evidence="2" type="primary">49</name>
    <name evidence="2" type="ORF">SEA_EMOORE_49</name>
</gene>
<organism evidence="2 3">
    <name type="scientific">Gordonia phage EMoore</name>
    <dbReference type="NCBI Taxonomy" id="2656534"/>
    <lineage>
        <taxon>Viruses</taxon>
        <taxon>Duplodnaviria</taxon>
        <taxon>Heunggongvirae</taxon>
        <taxon>Uroviricota</taxon>
        <taxon>Caudoviricetes</taxon>
        <taxon>Stackebrandtviridae</taxon>
        <taxon>Schenleyvirinae</taxon>
        <taxon>Leonardvirus</taxon>
        <taxon>Leonardvirus emoore</taxon>
    </lineage>
</organism>
<dbReference type="KEGG" id="vg:63026904"/>
<dbReference type="RefSeq" id="YP_010002355.1">
    <property type="nucleotide sequence ID" value="NC_053243.1"/>
</dbReference>
<dbReference type="InterPro" id="IPR010093">
    <property type="entry name" value="SinI_DNA-bd"/>
</dbReference>
<proteinExistence type="predicted"/>
<dbReference type="NCBIfam" id="TIGR01764">
    <property type="entry name" value="excise"/>
    <property type="match status" value="1"/>
</dbReference>